<evidence type="ECO:0000259" key="2">
    <source>
        <dbReference type="PROSITE" id="PS50943"/>
    </source>
</evidence>
<dbReference type="Pfam" id="PF01381">
    <property type="entry name" value="HTH_3"/>
    <property type="match status" value="1"/>
</dbReference>
<keyword evidence="4" id="KW-1185">Reference proteome</keyword>
<dbReference type="AlphaFoldDB" id="A0A511X566"/>
<dbReference type="SUPFAM" id="SSF47413">
    <property type="entry name" value="lambda repressor-like DNA-binding domains"/>
    <property type="match status" value="1"/>
</dbReference>
<dbReference type="InterPro" id="IPR011990">
    <property type="entry name" value="TPR-like_helical_dom_sf"/>
</dbReference>
<dbReference type="GO" id="GO:0005829">
    <property type="term" value="C:cytosol"/>
    <property type="evidence" value="ECO:0007669"/>
    <property type="project" value="TreeGrafter"/>
</dbReference>
<organism evidence="3 4">
    <name type="scientific">Halolactibacillus alkaliphilus</name>
    <dbReference type="NCBI Taxonomy" id="442899"/>
    <lineage>
        <taxon>Bacteria</taxon>
        <taxon>Bacillati</taxon>
        <taxon>Bacillota</taxon>
        <taxon>Bacilli</taxon>
        <taxon>Bacillales</taxon>
        <taxon>Bacillaceae</taxon>
        <taxon>Halolactibacillus</taxon>
    </lineage>
</organism>
<dbReference type="GO" id="GO:0003677">
    <property type="term" value="F:DNA binding"/>
    <property type="evidence" value="ECO:0007669"/>
    <property type="project" value="UniProtKB-KW"/>
</dbReference>
<dbReference type="OrthoDB" id="252257at2"/>
<evidence type="ECO:0000313" key="4">
    <source>
        <dbReference type="Proteomes" id="UP000321400"/>
    </source>
</evidence>
<dbReference type="GO" id="GO:0003700">
    <property type="term" value="F:DNA-binding transcription factor activity"/>
    <property type="evidence" value="ECO:0007669"/>
    <property type="project" value="TreeGrafter"/>
</dbReference>
<dbReference type="SMART" id="SM00530">
    <property type="entry name" value="HTH_XRE"/>
    <property type="match status" value="1"/>
</dbReference>
<dbReference type="PANTHER" id="PTHR46797">
    <property type="entry name" value="HTH-TYPE TRANSCRIPTIONAL REGULATOR"/>
    <property type="match status" value="1"/>
</dbReference>
<evidence type="ECO:0000256" key="1">
    <source>
        <dbReference type="ARBA" id="ARBA00023125"/>
    </source>
</evidence>
<dbReference type="Gene3D" id="1.25.40.10">
    <property type="entry name" value="Tetratricopeptide repeat domain"/>
    <property type="match status" value="1"/>
</dbReference>
<proteinExistence type="predicted"/>
<evidence type="ECO:0000313" key="3">
    <source>
        <dbReference type="EMBL" id="GEN58084.1"/>
    </source>
</evidence>
<dbReference type="SUPFAM" id="SSF48452">
    <property type="entry name" value="TPR-like"/>
    <property type="match status" value="1"/>
</dbReference>
<dbReference type="InterPro" id="IPR050807">
    <property type="entry name" value="TransReg_Diox_bact_type"/>
</dbReference>
<dbReference type="Proteomes" id="UP000321400">
    <property type="component" value="Unassembled WGS sequence"/>
</dbReference>
<dbReference type="STRING" id="442899.SAMN05720591_12638"/>
<dbReference type="PANTHER" id="PTHR46797:SF1">
    <property type="entry name" value="METHYLPHOSPHONATE SYNTHASE"/>
    <property type="match status" value="1"/>
</dbReference>
<protein>
    <submittedName>
        <fullName evidence="3">Transcriptional regulator</fullName>
    </submittedName>
</protein>
<dbReference type="RefSeq" id="WP_089802876.1">
    <property type="nucleotide sequence ID" value="NZ_BJYE01000068.1"/>
</dbReference>
<dbReference type="InterPro" id="IPR001387">
    <property type="entry name" value="Cro/C1-type_HTH"/>
</dbReference>
<reference evidence="3 4" key="1">
    <citation type="submission" date="2019-07" db="EMBL/GenBank/DDBJ databases">
        <title>Whole genome shotgun sequence of Halolactibacillus alkaliphilus NBRC 103919.</title>
        <authorList>
            <person name="Hosoyama A."/>
            <person name="Uohara A."/>
            <person name="Ohji S."/>
            <person name="Ichikawa N."/>
        </authorList>
    </citation>
    <scope>NUCLEOTIDE SEQUENCE [LARGE SCALE GENOMIC DNA]</scope>
    <source>
        <strain evidence="3 4">NBRC 103919</strain>
    </source>
</reference>
<sequence>MSDGIGEKIKYFRIKHNLTQEELAKGIVSVSYLSKIERNAADPNPDAVRQLCERLGISPEKVIDEDIANQVTHWMDSLLKRDLVKAHDLYQDIQSKIEKVIDADLFWLVKLHTLYYFILTKQRDKAKRKLKLLKQDQRHFAEKEQYYWLKFKAHFEYFESSYEKAFSFFQEAERLYADVFKNRDEEYFDLVYHISKTATVLHYSYHASVYADQALIYYRDHYHLERAAKCHVLKGINYKRIREMDEALKQFELAERLGEKLTNEAILFKVYESIGELFHDLNMVTQAIRYYNRCFELVKHQFSTQELIAILGLVKTYIQGEELALAKDCLLKAEALVKSEKDLPLRYVYQVKVLRFVLFGYTKNFEKLLVKEIIPYFKSRKLFLPYARYVRLLADYYYQNRKYKLASEYYSEAHQAMIDIQLKDNR</sequence>
<dbReference type="InterPro" id="IPR019734">
    <property type="entry name" value="TPR_rpt"/>
</dbReference>
<gene>
    <name evidence="3" type="primary">nprR</name>
    <name evidence="3" type="ORF">HAL01_25480</name>
</gene>
<dbReference type="EMBL" id="BJYE01000068">
    <property type="protein sequence ID" value="GEN58084.1"/>
    <property type="molecule type" value="Genomic_DNA"/>
</dbReference>
<feature type="domain" description="HTH cro/C1-type" evidence="2">
    <location>
        <begin position="9"/>
        <end position="62"/>
    </location>
</feature>
<keyword evidence="1" id="KW-0238">DNA-binding</keyword>
<accession>A0A511X566</accession>
<comment type="caution">
    <text evidence="3">The sequence shown here is derived from an EMBL/GenBank/DDBJ whole genome shotgun (WGS) entry which is preliminary data.</text>
</comment>
<dbReference type="CDD" id="cd00093">
    <property type="entry name" value="HTH_XRE"/>
    <property type="match status" value="1"/>
</dbReference>
<dbReference type="InterPro" id="IPR010982">
    <property type="entry name" value="Lambda_DNA-bd_dom_sf"/>
</dbReference>
<name>A0A511X566_9BACI</name>
<dbReference type="PROSITE" id="PS50943">
    <property type="entry name" value="HTH_CROC1"/>
    <property type="match status" value="1"/>
</dbReference>
<dbReference type="Gene3D" id="1.10.260.40">
    <property type="entry name" value="lambda repressor-like DNA-binding domains"/>
    <property type="match status" value="1"/>
</dbReference>
<dbReference type="SMART" id="SM00028">
    <property type="entry name" value="TPR"/>
    <property type="match status" value="4"/>
</dbReference>